<dbReference type="PANTHER" id="PTHR15131:SF3">
    <property type="entry name" value="SNRNA-ACTIVATING PROTEIN COMPLEX SUBUNIT 1"/>
    <property type="match status" value="1"/>
</dbReference>
<proteinExistence type="predicted"/>
<dbReference type="GO" id="GO:0043565">
    <property type="term" value="F:sequence-specific DNA binding"/>
    <property type="evidence" value="ECO:0007669"/>
    <property type="project" value="TreeGrafter"/>
</dbReference>
<dbReference type="EMBL" id="CAMAPF010000185">
    <property type="protein sequence ID" value="CAH9111791.1"/>
    <property type="molecule type" value="Genomic_DNA"/>
</dbReference>
<dbReference type="GO" id="GO:0042795">
    <property type="term" value="P:snRNA transcription by RNA polymerase II"/>
    <property type="evidence" value="ECO:0007669"/>
    <property type="project" value="TreeGrafter"/>
</dbReference>
<organism evidence="1 2">
    <name type="scientific">Cuscuta epithymum</name>
    <dbReference type="NCBI Taxonomy" id="186058"/>
    <lineage>
        <taxon>Eukaryota</taxon>
        <taxon>Viridiplantae</taxon>
        <taxon>Streptophyta</taxon>
        <taxon>Embryophyta</taxon>
        <taxon>Tracheophyta</taxon>
        <taxon>Spermatophyta</taxon>
        <taxon>Magnoliopsida</taxon>
        <taxon>eudicotyledons</taxon>
        <taxon>Gunneridae</taxon>
        <taxon>Pentapetalae</taxon>
        <taxon>asterids</taxon>
        <taxon>lamiids</taxon>
        <taxon>Solanales</taxon>
        <taxon>Convolvulaceae</taxon>
        <taxon>Cuscuteae</taxon>
        <taxon>Cuscuta</taxon>
        <taxon>Cuscuta subgen. Cuscuta</taxon>
    </lineage>
</organism>
<dbReference type="PANTHER" id="PTHR15131">
    <property type="entry name" value="SMALL NUCLEAR RNA ACTIVATING COMPLEX, POLYPEPTIDE 1"/>
    <property type="match status" value="1"/>
</dbReference>
<name>A0AAV0DX04_9ASTE</name>
<dbReference type="Pfam" id="PF09808">
    <property type="entry name" value="SNAPC1"/>
    <property type="match status" value="1"/>
</dbReference>
<evidence type="ECO:0000313" key="1">
    <source>
        <dbReference type="EMBL" id="CAH9111791.1"/>
    </source>
</evidence>
<dbReference type="AlphaFoldDB" id="A0AAV0DX04"/>
<dbReference type="GO" id="GO:0019185">
    <property type="term" value="C:snRNA-activating protein complex"/>
    <property type="evidence" value="ECO:0007669"/>
    <property type="project" value="TreeGrafter"/>
</dbReference>
<dbReference type="GO" id="GO:0042796">
    <property type="term" value="P:snRNA transcription by RNA polymerase III"/>
    <property type="evidence" value="ECO:0007669"/>
    <property type="project" value="TreeGrafter"/>
</dbReference>
<comment type="caution">
    <text evidence="1">The sequence shown here is derived from an EMBL/GenBank/DDBJ whole genome shotgun (WGS) entry which is preliminary data.</text>
</comment>
<dbReference type="InterPro" id="IPR019188">
    <property type="entry name" value="SNAPC1"/>
</dbReference>
<reference evidence="1" key="1">
    <citation type="submission" date="2022-07" db="EMBL/GenBank/DDBJ databases">
        <authorList>
            <person name="Macas J."/>
            <person name="Novak P."/>
            <person name="Neumann P."/>
        </authorList>
    </citation>
    <scope>NUCLEOTIDE SEQUENCE</scope>
</reference>
<protein>
    <recommendedName>
        <fullName evidence="3">Small nuclear RNA activating complex (SNAPc), subunit SNAP43</fullName>
    </recommendedName>
</protein>
<evidence type="ECO:0000313" key="2">
    <source>
        <dbReference type="Proteomes" id="UP001152523"/>
    </source>
</evidence>
<dbReference type="Proteomes" id="UP001152523">
    <property type="component" value="Unassembled WGS sequence"/>
</dbReference>
<evidence type="ECO:0008006" key="3">
    <source>
        <dbReference type="Google" id="ProtNLM"/>
    </source>
</evidence>
<gene>
    <name evidence="1" type="ORF">CEPIT_LOCUS19652</name>
</gene>
<sequence>MDLTPFKLDMDDLISEFAEGGSTSFAEFKRVWLSKKFSYIFEASPSTNQACFMQSLFAYSIGYAVSTRSLSHRLGGLYCLYCLFETQPFRPPFKIYLSLGELKRLRTLVADAKAKGIGVVCALVKSMLDRNIFLIGAVDINEGSIMERINELTEIQNSKVRTAYKMLFANTEVDLFTHLDMGGELDVDLIKRISTEYAMAKKRALEEASKTVDVEDMKHIAEDRRLIGETLERSAADWDAQKNTLYKQTGYRPTSDSPCLLGAAECLEDNEDDFGKELEDVLLFENTREN</sequence>
<accession>A0AAV0DX04</accession>
<keyword evidence="2" id="KW-1185">Reference proteome</keyword>